<evidence type="ECO:0000256" key="6">
    <source>
        <dbReference type="ARBA" id="ARBA00023027"/>
    </source>
</evidence>
<sequence length="1266" mass="139910">TKMTKDAVTRFLELLSIRTVSGEGPSGSYQQCADWLKEYLTEVGLSVQVFSLVENKPIVLATWAGEDPTLPSVILNSHYDVVPVIRDAWKHDPFEAQVLDDGHIYGRGTQDMKCVCAQYVEAVRKLKERGFVPKRNIHLLYVPDEEIGGVDGMEHFLDSTQYKAIQPVAFAFDEGLANTTDAFTVFYGERTPWWFYVKAEGPTGHGSRFIQNTATSKLIKVCNKALAFRDEQEKLLNADPGCKHGDMKKRKLGDVTTINLTVLKSGVSSDGGKTYALNVIPTEAFAGFDVRISPNMDMKEFENLLNGWCAEEGLSWEFAPRTTPFREHYTTDLNGDNVWWQLFKKSCEKMGKRIETEVFPAATDSRFIRKLGIPAFGFSPMSNTPVLLHEHNEMLHKDTFLSGIDVYVTLFADIAIGILRWTSGLSCTASLIGINYVLAAAECVLDGQGEVRGSLASLEFVVQPASNTEKNDQTGATTAKVVAVHRQSDYWKNWTTNTYVILELDTALGSSHGVLLLPTLKDIDQSKGSIAVQMVQFADDINKPTATLLYEKCMCYFPTSFQGPRYMLHHDCDTSVVGSPGAPLLVRYVNNSTYVIGIHSNAVGSTLVGGKEVLQQVANYTDSTANRGILGPFIQMQLENLTHSASQADDADGIDPASSGSRMSTSSRSHGGRFQGSRSRDKDAAQKPASSRDGNASAASKLHLRPAIARICIVFIYMWRQRTAQVLAQAKPRAPCVAQRSMSSLPSWATVDPRAMSAKNPAEGFNLVNGKWTKTEKNEPIVDPLNGEVFINMPATQMSEIQPFVDSLRDCPKHGLHNPYKNVERYVLYGDVSNKAATILRDPKVSDYFTRLIQRVSPKSYAQAEVEVRVTRKFLENFSSDQVRFLARSFGVPGDHAGQMSHGYRWPYGPVSLITPFNFPFEIPVLQLLGALYMGNKVLLKVDSKVSIVMQETLRLLHECGMPLTDVDFINSDGPVMNEVLLQAKPRNTLFTGSSVVAEKLAKDLKGRIKLEDAGFDWKILGPDVANMGYVAWTCDQDAYACSGQKCSAQSILFMHKNWSKAGLEKKLSELAARRKLSDLTIGPVLTVTTKRMLDHRDALLKIPGARLVFGGKELKNHTIPPQYGAIEPTAVFVPLKEIVKPENQALVTTEIFGPFQIFTEYDDDNLQDVLDILEHMHAHLTAAVVSNDVLFQQKVLAHTVNGTTYNGIRARTTGAPQNHWFGPAGDPCAGGIGTPEAIKLVWSCHREIINDVGPIPANWTIPEAT</sequence>
<comment type="caution">
    <text evidence="12">The sequence shown here is derived from an EMBL/GenBank/DDBJ whole genome shotgun (WGS) entry which is preliminary data.</text>
</comment>
<dbReference type="FunFam" id="3.40.605.10:FF:000019">
    <property type="entry name" value="probable aldehyde dehydrogenase"/>
    <property type="match status" value="1"/>
</dbReference>
<keyword evidence="1" id="KW-0963">Cytoplasm</keyword>
<feature type="binding site" evidence="8">
    <location>
        <position position="146"/>
    </location>
    <ligand>
        <name>Zn(2+)</name>
        <dbReference type="ChEBI" id="CHEBI:29105"/>
        <label>2</label>
    </ligand>
</feature>
<reference evidence="12" key="2">
    <citation type="journal article" date="2023" name="Microbiol Resour">
        <title>Decontamination and Annotation of the Draft Genome Sequence of the Oomycete Lagenidium giganteum ARSEF 373.</title>
        <authorList>
            <person name="Morgan W.R."/>
            <person name="Tartar A."/>
        </authorList>
    </citation>
    <scope>NUCLEOTIDE SEQUENCE</scope>
    <source>
        <strain evidence="12">ARSEF 373</strain>
    </source>
</reference>
<dbReference type="Gene3D" id="3.30.70.360">
    <property type="match status" value="1"/>
</dbReference>
<feature type="non-terminal residue" evidence="12">
    <location>
        <position position="1"/>
    </location>
</feature>
<proteinExistence type="predicted"/>
<feature type="binding site" evidence="8">
    <location>
        <position position="389"/>
    </location>
    <ligand>
        <name>Zn(2+)</name>
        <dbReference type="ChEBI" id="CHEBI:29105"/>
        <label>2</label>
    </ligand>
</feature>
<dbReference type="FunFam" id="1.10.150.900:FF:000001">
    <property type="entry name" value="Aminoacylase-1, putative"/>
    <property type="match status" value="1"/>
</dbReference>
<feature type="binding site" evidence="8">
    <location>
        <position position="78"/>
    </location>
    <ligand>
        <name>Zn(2+)</name>
        <dbReference type="ChEBI" id="CHEBI:29105"/>
        <label>1</label>
    </ligand>
</feature>
<comment type="cofactor">
    <cofactor evidence="8">
        <name>Zn(2+)</name>
        <dbReference type="ChEBI" id="CHEBI:29105"/>
    </cofactor>
    <text evidence="8">Binds 2 Zn(2+) ions per subunit.</text>
</comment>
<accession>A0AAV2YJG0</accession>
<keyword evidence="2 8" id="KW-0479">Metal-binding</keyword>
<dbReference type="Gene3D" id="1.10.150.900">
    <property type="match status" value="1"/>
</dbReference>
<dbReference type="Gene3D" id="3.40.630.10">
    <property type="entry name" value="Zn peptidases"/>
    <property type="match status" value="1"/>
</dbReference>
<dbReference type="PANTHER" id="PTHR45892">
    <property type="entry name" value="AMINOACYLASE-1"/>
    <property type="match status" value="1"/>
</dbReference>
<keyword evidence="13" id="KW-1185">Reference proteome</keyword>
<dbReference type="FunFam" id="3.40.309.10:FF:000023">
    <property type="entry name" value="Aldehyde dehydrogenase 12"/>
    <property type="match status" value="1"/>
</dbReference>
<evidence type="ECO:0000256" key="5">
    <source>
        <dbReference type="ARBA" id="ARBA00023026"/>
    </source>
</evidence>
<dbReference type="AlphaFoldDB" id="A0AAV2YJG0"/>
<keyword evidence="4" id="KW-0560">Oxidoreductase</keyword>
<evidence type="ECO:0000256" key="3">
    <source>
        <dbReference type="ARBA" id="ARBA00022833"/>
    </source>
</evidence>
<dbReference type="InterPro" id="IPR016163">
    <property type="entry name" value="Ald_DH_C"/>
</dbReference>
<dbReference type="InterPro" id="IPR016160">
    <property type="entry name" value="Ald_DH_CS_CYS"/>
</dbReference>
<dbReference type="InterPro" id="IPR002933">
    <property type="entry name" value="Peptidase_M20"/>
</dbReference>
<dbReference type="Gene3D" id="3.40.309.10">
    <property type="entry name" value="Aldehyde Dehydrogenase, Chain A, domain 2"/>
    <property type="match status" value="1"/>
</dbReference>
<organism evidence="12 13">
    <name type="scientific">Lagenidium giganteum</name>
    <dbReference type="NCBI Taxonomy" id="4803"/>
    <lineage>
        <taxon>Eukaryota</taxon>
        <taxon>Sar</taxon>
        <taxon>Stramenopiles</taxon>
        <taxon>Oomycota</taxon>
        <taxon>Peronosporomycetes</taxon>
        <taxon>Pythiales</taxon>
        <taxon>Pythiaceae</taxon>
    </lineage>
</organism>
<keyword evidence="5" id="KW-0843">Virulence</keyword>
<dbReference type="GO" id="GO:0006520">
    <property type="term" value="P:amino acid metabolic process"/>
    <property type="evidence" value="ECO:0007669"/>
    <property type="project" value="InterPro"/>
</dbReference>
<dbReference type="InterPro" id="IPR011650">
    <property type="entry name" value="Peptidase_M20_dimer"/>
</dbReference>
<dbReference type="SUPFAM" id="SSF55031">
    <property type="entry name" value="Bacterial exopeptidase dimerisation domain"/>
    <property type="match status" value="1"/>
</dbReference>
<protein>
    <recommendedName>
        <fullName evidence="14">N-acyl-aliphatic-L-amino acid amidohydrolase</fullName>
    </recommendedName>
</protein>
<dbReference type="InterPro" id="IPR009003">
    <property type="entry name" value="Peptidase_S1_PA"/>
</dbReference>
<feature type="domain" description="Peptidase M20 dimerisation" evidence="11">
    <location>
        <begin position="187"/>
        <end position="316"/>
    </location>
</feature>
<dbReference type="InterPro" id="IPR043504">
    <property type="entry name" value="Peptidase_S1_PA_chymotrypsin"/>
</dbReference>
<feature type="domain" description="Aldehyde dehydrogenase" evidence="10">
    <location>
        <begin position="772"/>
        <end position="1206"/>
    </location>
</feature>
<evidence type="ECO:0008006" key="14">
    <source>
        <dbReference type="Google" id="ProtNLM"/>
    </source>
</evidence>
<dbReference type="GO" id="GO:0046872">
    <property type="term" value="F:metal ion binding"/>
    <property type="evidence" value="ECO:0007669"/>
    <property type="project" value="UniProtKB-KW"/>
</dbReference>
<evidence type="ECO:0000256" key="7">
    <source>
        <dbReference type="PIRSR" id="PIRSR610159-1"/>
    </source>
</evidence>
<evidence type="ECO:0000256" key="9">
    <source>
        <dbReference type="SAM" id="MobiDB-lite"/>
    </source>
</evidence>
<dbReference type="FunFam" id="3.40.630.10:FF:000019">
    <property type="entry name" value="Aminoacylase 1"/>
    <property type="match status" value="1"/>
</dbReference>
<dbReference type="GO" id="GO:0016620">
    <property type="term" value="F:oxidoreductase activity, acting on the aldehyde or oxo group of donors, NAD or NADP as acceptor"/>
    <property type="evidence" value="ECO:0007669"/>
    <property type="project" value="InterPro"/>
</dbReference>
<evidence type="ECO:0000256" key="8">
    <source>
        <dbReference type="PIRSR" id="PIRSR610159-2"/>
    </source>
</evidence>
<dbReference type="Gene3D" id="3.40.605.10">
    <property type="entry name" value="Aldehyde Dehydrogenase, Chain A, domain 1"/>
    <property type="match status" value="1"/>
</dbReference>
<dbReference type="GO" id="GO:0004046">
    <property type="term" value="F:aminoacylase activity"/>
    <property type="evidence" value="ECO:0007669"/>
    <property type="project" value="InterPro"/>
</dbReference>
<dbReference type="SUPFAM" id="SSF53187">
    <property type="entry name" value="Zn-dependent exopeptidases"/>
    <property type="match status" value="1"/>
</dbReference>
<evidence type="ECO:0000256" key="1">
    <source>
        <dbReference type="ARBA" id="ARBA00022490"/>
    </source>
</evidence>
<feature type="region of interest" description="Disordered" evidence="9">
    <location>
        <begin position="645"/>
        <end position="699"/>
    </location>
</feature>
<evidence type="ECO:0000313" key="13">
    <source>
        <dbReference type="Proteomes" id="UP001146120"/>
    </source>
</evidence>
<dbReference type="InterPro" id="IPR052083">
    <property type="entry name" value="Aminoacylase-1_M20A"/>
</dbReference>
<reference evidence="12" key="1">
    <citation type="submission" date="2022-11" db="EMBL/GenBank/DDBJ databases">
        <authorList>
            <person name="Morgan W.R."/>
            <person name="Tartar A."/>
        </authorList>
    </citation>
    <scope>NUCLEOTIDE SEQUENCE</scope>
    <source>
        <strain evidence="12">ARSEF 373</strain>
    </source>
</reference>
<dbReference type="InterPro" id="IPR015590">
    <property type="entry name" value="Aldehyde_DH_dom"/>
</dbReference>
<dbReference type="Proteomes" id="UP001146120">
    <property type="component" value="Unassembled WGS sequence"/>
</dbReference>
<dbReference type="InterPro" id="IPR010159">
    <property type="entry name" value="N-acyl_aa_amidohydrolase"/>
</dbReference>
<dbReference type="Pfam" id="PF07687">
    <property type="entry name" value="M20_dimer"/>
    <property type="match status" value="1"/>
</dbReference>
<evidence type="ECO:0000313" key="12">
    <source>
        <dbReference type="EMBL" id="DAZ94200.1"/>
    </source>
</evidence>
<gene>
    <name evidence="12" type="ORF">N0F65_000427</name>
</gene>
<dbReference type="InterPro" id="IPR016161">
    <property type="entry name" value="Ald_DH/histidinol_DH"/>
</dbReference>
<evidence type="ECO:0000256" key="2">
    <source>
        <dbReference type="ARBA" id="ARBA00022723"/>
    </source>
</evidence>
<evidence type="ECO:0000256" key="4">
    <source>
        <dbReference type="ARBA" id="ARBA00023002"/>
    </source>
</evidence>
<dbReference type="PANTHER" id="PTHR45892:SF1">
    <property type="entry name" value="AMINOACYLASE-1"/>
    <property type="match status" value="1"/>
</dbReference>
<dbReference type="Gene3D" id="2.40.10.10">
    <property type="entry name" value="Trypsin-like serine proteases"/>
    <property type="match status" value="2"/>
</dbReference>
<evidence type="ECO:0000259" key="11">
    <source>
        <dbReference type="Pfam" id="PF07687"/>
    </source>
</evidence>
<dbReference type="SUPFAM" id="SSF50494">
    <property type="entry name" value="Trypsin-like serine proteases"/>
    <property type="match status" value="1"/>
</dbReference>
<dbReference type="Pfam" id="PF00171">
    <property type="entry name" value="Aldedh"/>
    <property type="match status" value="1"/>
</dbReference>
<dbReference type="PROSITE" id="PS00070">
    <property type="entry name" value="ALDEHYDE_DEHYDR_CYS"/>
    <property type="match status" value="1"/>
</dbReference>
<dbReference type="Pfam" id="PF01546">
    <property type="entry name" value="Peptidase_M20"/>
    <property type="match status" value="1"/>
</dbReference>
<feature type="binding site" evidence="8">
    <location>
        <position position="174"/>
    </location>
    <ligand>
        <name>Zn(2+)</name>
        <dbReference type="ChEBI" id="CHEBI:29105"/>
        <label>1</label>
    </ligand>
</feature>
<feature type="binding site" evidence="8">
    <location>
        <position position="111"/>
    </location>
    <ligand>
        <name>Zn(2+)</name>
        <dbReference type="ChEBI" id="CHEBI:29105"/>
        <label>1</label>
    </ligand>
</feature>
<feature type="compositionally biased region" description="Polar residues" evidence="9">
    <location>
        <begin position="688"/>
        <end position="698"/>
    </location>
</feature>
<keyword evidence="3 8" id="KW-0862">Zinc</keyword>
<dbReference type="NCBIfam" id="TIGR01880">
    <property type="entry name" value="Ac-peptdase-euk"/>
    <property type="match status" value="1"/>
</dbReference>
<feature type="compositionally biased region" description="Low complexity" evidence="9">
    <location>
        <begin position="658"/>
        <end position="669"/>
    </location>
</feature>
<keyword evidence="6" id="KW-0520">NAD</keyword>
<dbReference type="EMBL" id="DAKRPA010000263">
    <property type="protein sequence ID" value="DAZ94200.1"/>
    <property type="molecule type" value="Genomic_DNA"/>
</dbReference>
<feature type="active site" description="Proton acceptor" evidence="7">
    <location>
        <position position="145"/>
    </location>
</feature>
<name>A0AAV2YJG0_9STRA</name>
<feature type="active site" evidence="7">
    <location>
        <position position="80"/>
    </location>
</feature>
<dbReference type="SUPFAM" id="SSF53720">
    <property type="entry name" value="ALDH-like"/>
    <property type="match status" value="1"/>
</dbReference>
<feature type="binding site" evidence="8">
    <location>
        <position position="111"/>
    </location>
    <ligand>
        <name>Zn(2+)</name>
        <dbReference type="ChEBI" id="CHEBI:29105"/>
        <label>2</label>
    </ligand>
</feature>
<dbReference type="InterPro" id="IPR036264">
    <property type="entry name" value="Bact_exopeptidase_dim_dom"/>
</dbReference>
<dbReference type="GO" id="GO:0005737">
    <property type="term" value="C:cytoplasm"/>
    <property type="evidence" value="ECO:0007669"/>
    <property type="project" value="InterPro"/>
</dbReference>
<dbReference type="InterPro" id="IPR016162">
    <property type="entry name" value="Ald_DH_N"/>
</dbReference>
<evidence type="ECO:0000259" key="10">
    <source>
        <dbReference type="Pfam" id="PF00171"/>
    </source>
</evidence>